<evidence type="ECO:0000256" key="2">
    <source>
        <dbReference type="SAM" id="MobiDB-lite"/>
    </source>
</evidence>
<keyword evidence="5" id="KW-1185">Reference proteome</keyword>
<gene>
    <name evidence="4" type="ORF">FRY97_20800</name>
</gene>
<dbReference type="Pfam" id="PF13778">
    <property type="entry name" value="DUF4174"/>
    <property type="match status" value="1"/>
</dbReference>
<feature type="region of interest" description="Disordered" evidence="2">
    <location>
        <begin position="152"/>
        <end position="171"/>
    </location>
</feature>
<dbReference type="Proteomes" id="UP000321580">
    <property type="component" value="Unassembled WGS sequence"/>
</dbReference>
<protein>
    <submittedName>
        <fullName evidence="4">DUF4174 domain-containing protein</fullName>
    </submittedName>
</protein>
<organism evidence="4 5">
    <name type="scientific">Phaeodactylibacter luteus</name>
    <dbReference type="NCBI Taxonomy" id="1564516"/>
    <lineage>
        <taxon>Bacteria</taxon>
        <taxon>Pseudomonadati</taxon>
        <taxon>Bacteroidota</taxon>
        <taxon>Saprospiria</taxon>
        <taxon>Saprospirales</taxon>
        <taxon>Haliscomenobacteraceae</taxon>
        <taxon>Phaeodactylibacter</taxon>
    </lineage>
</organism>
<evidence type="ECO:0000313" key="4">
    <source>
        <dbReference type="EMBL" id="TXB60095.1"/>
    </source>
</evidence>
<dbReference type="EMBL" id="VOOR01000081">
    <property type="protein sequence ID" value="TXB60095.1"/>
    <property type="molecule type" value="Genomic_DNA"/>
</dbReference>
<evidence type="ECO:0000259" key="3">
    <source>
        <dbReference type="Pfam" id="PF13778"/>
    </source>
</evidence>
<name>A0A5C6RG74_9BACT</name>
<dbReference type="InterPro" id="IPR025232">
    <property type="entry name" value="DUF4174"/>
</dbReference>
<accession>A0A5C6RG74</accession>
<evidence type="ECO:0000256" key="1">
    <source>
        <dbReference type="ARBA" id="ARBA00022729"/>
    </source>
</evidence>
<keyword evidence="1" id="KW-0732">Signal</keyword>
<dbReference type="AlphaFoldDB" id="A0A5C6RG74"/>
<comment type="caution">
    <text evidence="4">The sequence shown here is derived from an EMBL/GenBank/DDBJ whole genome shotgun (WGS) entry which is preliminary data.</text>
</comment>
<evidence type="ECO:0000313" key="5">
    <source>
        <dbReference type="Proteomes" id="UP000321580"/>
    </source>
</evidence>
<dbReference type="OrthoDB" id="7362103at2"/>
<sequence>MQRKHCHTKATSMKYLLLSACSFLCGVAVWAQPLRAHLWESRPLILAANRADAPTLQGQLAILTQHQGEVTARDLVVYQIFPEYGLSPSGQELTPQQHAGLLKAYGPFSADQLTVVLIGKDGTVKLRQEGLVAHEALWGLIDGMPMRKIEMQREKKRHGAPGQYSGKSEQF</sequence>
<feature type="domain" description="DUF4174" evidence="3">
    <location>
        <begin position="33"/>
        <end position="150"/>
    </location>
</feature>
<reference evidence="4 5" key="1">
    <citation type="submission" date="2019-08" db="EMBL/GenBank/DDBJ databases">
        <title>Genome of Phaeodactylibacter luteus.</title>
        <authorList>
            <person name="Bowman J.P."/>
        </authorList>
    </citation>
    <scope>NUCLEOTIDE SEQUENCE [LARGE SCALE GENOMIC DNA]</scope>
    <source>
        <strain evidence="4 5">KCTC 42180</strain>
    </source>
</reference>
<proteinExistence type="predicted"/>